<accession>A0A0B2URP7</accession>
<reference evidence="3 4" key="1">
    <citation type="submission" date="2014-11" db="EMBL/GenBank/DDBJ databases">
        <title>Genetic blueprint of the zoonotic pathogen Toxocara canis.</title>
        <authorList>
            <person name="Zhu X.-Q."/>
            <person name="Korhonen P.K."/>
            <person name="Cai H."/>
            <person name="Young N.D."/>
            <person name="Nejsum P."/>
            <person name="von Samson-Himmelstjerna G."/>
            <person name="Boag P.R."/>
            <person name="Tan P."/>
            <person name="Li Q."/>
            <person name="Min J."/>
            <person name="Yang Y."/>
            <person name="Wang X."/>
            <person name="Fang X."/>
            <person name="Hall R.S."/>
            <person name="Hofmann A."/>
            <person name="Sternberg P.W."/>
            <person name="Jex A.R."/>
            <person name="Gasser R.B."/>
        </authorList>
    </citation>
    <scope>NUCLEOTIDE SEQUENCE [LARGE SCALE GENOMIC DNA]</scope>
    <source>
        <strain evidence="3">PN_DK_2014</strain>
    </source>
</reference>
<evidence type="ECO:0000313" key="3">
    <source>
        <dbReference type="EMBL" id="KHN73676.1"/>
    </source>
</evidence>
<organism evidence="3 4">
    <name type="scientific">Toxocara canis</name>
    <name type="common">Canine roundworm</name>
    <dbReference type="NCBI Taxonomy" id="6265"/>
    <lineage>
        <taxon>Eukaryota</taxon>
        <taxon>Metazoa</taxon>
        <taxon>Ecdysozoa</taxon>
        <taxon>Nematoda</taxon>
        <taxon>Chromadorea</taxon>
        <taxon>Rhabditida</taxon>
        <taxon>Spirurina</taxon>
        <taxon>Ascaridomorpha</taxon>
        <taxon>Ascaridoidea</taxon>
        <taxon>Toxocaridae</taxon>
        <taxon>Toxocara</taxon>
    </lineage>
</organism>
<dbReference type="Proteomes" id="UP000031036">
    <property type="component" value="Unassembled WGS sequence"/>
</dbReference>
<proteinExistence type="predicted"/>
<gene>
    <name evidence="3" type="ORF">Tcan_16288</name>
</gene>
<evidence type="ECO:0008006" key="5">
    <source>
        <dbReference type="Google" id="ProtNLM"/>
    </source>
</evidence>
<dbReference type="OrthoDB" id="5824408at2759"/>
<keyword evidence="2" id="KW-1133">Transmembrane helix</keyword>
<keyword evidence="2" id="KW-0812">Transmembrane</keyword>
<sequence>MCLPELSEDDSDEYLMCCGCIHSYVANVAFCILDLFIVLFTTACYVYYNRNEDDLGWLTLVPLIALFISAAIYPTGPYGLYNGAVIPLKIYYYRVVATVIFSFVLTLLCFFYVKTFGGKQSTLLDSVFMGIVWFFGALIYLIGKRISGRGRRFLEDRWRGYDDGDPNVEAALKAEGIVCFDRNVDLPTLIIHPRVDRKQHHNAPSMNSPVNAAAAWGITQNVQPSSSAASSSSAISSADVEVKPV</sequence>
<comment type="caution">
    <text evidence="3">The sequence shown here is derived from an EMBL/GenBank/DDBJ whole genome shotgun (WGS) entry which is preliminary data.</text>
</comment>
<evidence type="ECO:0000256" key="1">
    <source>
        <dbReference type="SAM" id="MobiDB-lite"/>
    </source>
</evidence>
<dbReference type="AlphaFoldDB" id="A0A0B2URP7"/>
<evidence type="ECO:0000313" key="4">
    <source>
        <dbReference type="Proteomes" id="UP000031036"/>
    </source>
</evidence>
<keyword evidence="2" id="KW-0472">Membrane</keyword>
<evidence type="ECO:0000256" key="2">
    <source>
        <dbReference type="SAM" id="Phobius"/>
    </source>
</evidence>
<keyword evidence="4" id="KW-1185">Reference proteome</keyword>
<name>A0A0B2URP7_TOXCA</name>
<dbReference type="OMA" id="YTVFCCS"/>
<feature type="transmembrane region" description="Helical" evidence="2">
    <location>
        <begin position="60"/>
        <end position="80"/>
    </location>
</feature>
<protein>
    <recommendedName>
        <fullName evidence="5">Transmembrane protein</fullName>
    </recommendedName>
</protein>
<feature type="region of interest" description="Disordered" evidence="1">
    <location>
        <begin position="226"/>
        <end position="245"/>
    </location>
</feature>
<feature type="transmembrane region" description="Helical" evidence="2">
    <location>
        <begin position="125"/>
        <end position="143"/>
    </location>
</feature>
<feature type="compositionally biased region" description="Low complexity" evidence="1">
    <location>
        <begin position="226"/>
        <end position="238"/>
    </location>
</feature>
<feature type="transmembrane region" description="Helical" evidence="2">
    <location>
        <begin position="24"/>
        <end position="48"/>
    </location>
</feature>
<dbReference type="EMBL" id="JPKZ01003091">
    <property type="protein sequence ID" value="KHN73676.1"/>
    <property type="molecule type" value="Genomic_DNA"/>
</dbReference>
<feature type="transmembrane region" description="Helical" evidence="2">
    <location>
        <begin position="92"/>
        <end position="113"/>
    </location>
</feature>